<name>A0AAV2NQT8_9HYME</name>
<protein>
    <submittedName>
        <fullName evidence="1">Uncharacterized protein</fullName>
    </submittedName>
</protein>
<organism evidence="1 2">
    <name type="scientific">Lasius platythorax</name>
    <dbReference type="NCBI Taxonomy" id="488582"/>
    <lineage>
        <taxon>Eukaryota</taxon>
        <taxon>Metazoa</taxon>
        <taxon>Ecdysozoa</taxon>
        <taxon>Arthropoda</taxon>
        <taxon>Hexapoda</taxon>
        <taxon>Insecta</taxon>
        <taxon>Pterygota</taxon>
        <taxon>Neoptera</taxon>
        <taxon>Endopterygota</taxon>
        <taxon>Hymenoptera</taxon>
        <taxon>Apocrita</taxon>
        <taxon>Aculeata</taxon>
        <taxon>Formicoidea</taxon>
        <taxon>Formicidae</taxon>
        <taxon>Formicinae</taxon>
        <taxon>Lasius</taxon>
        <taxon>Lasius</taxon>
    </lineage>
</organism>
<sequence>MCDALVRRLVKSLSMKYFDHQPPSRWIFARFYFYLRRRLSPSTWSLYHRGIRTGTPARWFLAQYLPTFIVGECHNPARNGLLPA</sequence>
<proteinExistence type="predicted"/>
<accession>A0AAV2NQT8</accession>
<evidence type="ECO:0000313" key="1">
    <source>
        <dbReference type="EMBL" id="CAL1682166.1"/>
    </source>
</evidence>
<keyword evidence="2" id="KW-1185">Reference proteome</keyword>
<dbReference type="Proteomes" id="UP001497644">
    <property type="component" value="Chromosome 3"/>
</dbReference>
<evidence type="ECO:0000313" key="2">
    <source>
        <dbReference type="Proteomes" id="UP001497644"/>
    </source>
</evidence>
<dbReference type="AlphaFoldDB" id="A0AAV2NQT8"/>
<dbReference type="EMBL" id="OZ034826">
    <property type="protein sequence ID" value="CAL1682166.1"/>
    <property type="molecule type" value="Genomic_DNA"/>
</dbReference>
<gene>
    <name evidence="1" type="ORF">LPLAT_LOCUS8032</name>
</gene>
<reference evidence="1" key="1">
    <citation type="submission" date="2024-04" db="EMBL/GenBank/DDBJ databases">
        <authorList>
            <consortium name="Molecular Ecology Group"/>
        </authorList>
    </citation>
    <scope>NUCLEOTIDE SEQUENCE</scope>
</reference>